<name>A0ABP5ZGE0_9ACTN</name>
<sequence length="187" mass="21604">MSTGTLVTVVVVVLVVLAALAAVAFVRRRNRRRLHERFGPEYERTVEAHDDRRRAEHELREREKRHDALDIRPLRPETRDRYAREWTRVQEEFVDRPDCAVHEADRLVTALMGERGYPTEGFEQQVRDLSVEHGRTLEHYRAAHEVNGRSTGGRATTEELRGAMVHYRALFDELLEDGSGPRGGSRP</sequence>
<keyword evidence="1" id="KW-0812">Transmembrane</keyword>
<evidence type="ECO:0000313" key="3">
    <source>
        <dbReference type="Proteomes" id="UP001501358"/>
    </source>
</evidence>
<dbReference type="EMBL" id="BAAATA010000022">
    <property type="protein sequence ID" value="GAA2496827.1"/>
    <property type="molecule type" value="Genomic_DNA"/>
</dbReference>
<dbReference type="RefSeq" id="WP_344384267.1">
    <property type="nucleotide sequence ID" value="NZ_BAAATA010000022.1"/>
</dbReference>
<keyword evidence="1" id="KW-0472">Membrane</keyword>
<keyword evidence="1" id="KW-1133">Transmembrane helix</keyword>
<dbReference type="Proteomes" id="UP001501358">
    <property type="component" value="Unassembled WGS sequence"/>
</dbReference>
<feature type="transmembrane region" description="Helical" evidence="1">
    <location>
        <begin position="6"/>
        <end position="26"/>
    </location>
</feature>
<proteinExistence type="predicted"/>
<keyword evidence="3" id="KW-1185">Reference proteome</keyword>
<organism evidence="2 3">
    <name type="scientific">Streptomyces thermolineatus</name>
    <dbReference type="NCBI Taxonomy" id="44033"/>
    <lineage>
        <taxon>Bacteria</taxon>
        <taxon>Bacillati</taxon>
        <taxon>Actinomycetota</taxon>
        <taxon>Actinomycetes</taxon>
        <taxon>Kitasatosporales</taxon>
        <taxon>Streptomycetaceae</taxon>
        <taxon>Streptomyces</taxon>
    </lineage>
</organism>
<protein>
    <recommendedName>
        <fullName evidence="4">Secreted protein</fullName>
    </recommendedName>
</protein>
<gene>
    <name evidence="2" type="ORF">GCM10010406_36520</name>
</gene>
<evidence type="ECO:0000256" key="1">
    <source>
        <dbReference type="SAM" id="Phobius"/>
    </source>
</evidence>
<reference evidence="3" key="1">
    <citation type="journal article" date="2019" name="Int. J. Syst. Evol. Microbiol.">
        <title>The Global Catalogue of Microorganisms (GCM) 10K type strain sequencing project: providing services to taxonomists for standard genome sequencing and annotation.</title>
        <authorList>
            <consortium name="The Broad Institute Genomics Platform"/>
            <consortium name="The Broad Institute Genome Sequencing Center for Infectious Disease"/>
            <person name="Wu L."/>
            <person name="Ma J."/>
        </authorList>
    </citation>
    <scope>NUCLEOTIDE SEQUENCE [LARGE SCALE GENOMIC DNA]</scope>
    <source>
        <strain evidence="3">JCM 6307</strain>
    </source>
</reference>
<evidence type="ECO:0000313" key="2">
    <source>
        <dbReference type="EMBL" id="GAA2496827.1"/>
    </source>
</evidence>
<comment type="caution">
    <text evidence="2">The sequence shown here is derived from an EMBL/GenBank/DDBJ whole genome shotgun (WGS) entry which is preliminary data.</text>
</comment>
<evidence type="ECO:0008006" key="4">
    <source>
        <dbReference type="Google" id="ProtNLM"/>
    </source>
</evidence>
<accession>A0ABP5ZGE0</accession>